<dbReference type="RefSeq" id="WP_044911128.1">
    <property type="nucleotide sequence ID" value="NZ_JADNHH010000018.1"/>
</dbReference>
<accession>A0AAW6AZ98</accession>
<comment type="caution">
    <text evidence="1">The sequence shown here is derived from an EMBL/GenBank/DDBJ whole genome shotgun (WGS) entry which is preliminary data.</text>
</comment>
<protein>
    <submittedName>
        <fullName evidence="1">Uncharacterized protein</fullName>
    </submittedName>
</protein>
<dbReference type="EMBL" id="JAQLGM010000045">
    <property type="protein sequence ID" value="MDB2001683.1"/>
    <property type="molecule type" value="Genomic_DNA"/>
</dbReference>
<evidence type="ECO:0000313" key="2">
    <source>
        <dbReference type="Proteomes" id="UP001300871"/>
    </source>
</evidence>
<organism evidence="1 2">
    <name type="scientific">Clostridium symbiosum</name>
    <name type="common">Bacteroides symbiosus</name>
    <dbReference type="NCBI Taxonomy" id="1512"/>
    <lineage>
        <taxon>Bacteria</taxon>
        <taxon>Bacillati</taxon>
        <taxon>Bacillota</taxon>
        <taxon>Clostridia</taxon>
        <taxon>Lachnospirales</taxon>
        <taxon>Lachnospiraceae</taxon>
        <taxon>Otoolea</taxon>
    </lineage>
</organism>
<evidence type="ECO:0000313" key="1">
    <source>
        <dbReference type="EMBL" id="MDB2001683.1"/>
    </source>
</evidence>
<name>A0AAW6AZ98_CLOSY</name>
<proteinExistence type="predicted"/>
<sequence length="131" mass="15408">MYKASELDLDITVKTLLESELGFLLFISDNTDRDMFSILLKGGTYEDRIGVFGYNTHITCHLFPLMYHKAHENDCDYVKARANALHNVFKRWTDAGYNKYHAKEPFNCKKFMDFINSLEWSRADYMLLMVD</sequence>
<gene>
    <name evidence="1" type="ORF">PM006_15875</name>
</gene>
<reference evidence="1" key="1">
    <citation type="submission" date="2023-01" db="EMBL/GenBank/DDBJ databases">
        <title>Human gut microbiome strain richness.</title>
        <authorList>
            <person name="Chen-Liaw A."/>
        </authorList>
    </citation>
    <scope>NUCLEOTIDE SEQUENCE</scope>
    <source>
        <strain evidence="1">B1_m1001713B170214d0_201011</strain>
    </source>
</reference>
<dbReference type="Proteomes" id="UP001300871">
    <property type="component" value="Unassembled WGS sequence"/>
</dbReference>
<dbReference type="AlphaFoldDB" id="A0AAW6AZ98"/>